<accession>A0A380NGB9</accession>
<dbReference type="Pfam" id="PF03968">
    <property type="entry name" value="LptD_N"/>
    <property type="match status" value="1"/>
</dbReference>
<keyword evidence="5" id="KW-1185">Reference proteome</keyword>
<protein>
    <submittedName>
        <fullName evidence="4">Organic solvent tolerance protein OstA</fullName>
    </submittedName>
</protein>
<reference evidence="4 5" key="1">
    <citation type="submission" date="2018-06" db="EMBL/GenBank/DDBJ databases">
        <authorList>
            <consortium name="Pathogen Informatics"/>
            <person name="Doyle S."/>
        </authorList>
    </citation>
    <scope>NUCLEOTIDE SEQUENCE [LARGE SCALE GENOMIC DNA]</scope>
    <source>
        <strain evidence="4 5">NCTC12020</strain>
    </source>
</reference>
<dbReference type="OrthoDB" id="1629906at2"/>
<keyword evidence="2" id="KW-0732">Signal</keyword>
<dbReference type="Gene3D" id="2.60.450.10">
    <property type="entry name" value="Lipopolysaccharide (LPS) transport protein A like domain"/>
    <property type="match status" value="1"/>
</dbReference>
<feature type="domain" description="Organic solvent tolerance-like N-terminal" evidence="3">
    <location>
        <begin position="78"/>
        <end position="183"/>
    </location>
</feature>
<evidence type="ECO:0000256" key="2">
    <source>
        <dbReference type="SAM" id="SignalP"/>
    </source>
</evidence>
<evidence type="ECO:0000313" key="5">
    <source>
        <dbReference type="Proteomes" id="UP000255367"/>
    </source>
</evidence>
<proteinExistence type="predicted"/>
<dbReference type="Proteomes" id="UP000255367">
    <property type="component" value="Unassembled WGS sequence"/>
</dbReference>
<gene>
    <name evidence="4" type="ORF">NCTC12020_00100</name>
</gene>
<dbReference type="RefSeq" id="WP_115309384.1">
    <property type="nucleotide sequence ID" value="NZ_UHIO01000001.1"/>
</dbReference>
<dbReference type="PANTHER" id="PTHR30189">
    <property type="entry name" value="LPS-ASSEMBLY PROTEIN"/>
    <property type="match status" value="1"/>
</dbReference>
<dbReference type="GO" id="GO:1990351">
    <property type="term" value="C:transporter complex"/>
    <property type="evidence" value="ECO:0007669"/>
    <property type="project" value="TreeGrafter"/>
</dbReference>
<dbReference type="PANTHER" id="PTHR30189:SF1">
    <property type="entry name" value="LPS-ASSEMBLY PROTEIN LPTD"/>
    <property type="match status" value="1"/>
</dbReference>
<feature type="signal peptide" evidence="2">
    <location>
        <begin position="1"/>
        <end position="24"/>
    </location>
</feature>
<dbReference type="AlphaFoldDB" id="A0A380NGB9"/>
<dbReference type="InterPro" id="IPR005653">
    <property type="entry name" value="OstA-like_N"/>
</dbReference>
<feature type="chain" id="PRO_5016829938" evidence="2">
    <location>
        <begin position="25"/>
        <end position="514"/>
    </location>
</feature>
<dbReference type="InterPro" id="IPR050218">
    <property type="entry name" value="LptD"/>
</dbReference>
<keyword evidence="1" id="KW-0998">Cell outer membrane</keyword>
<dbReference type="GO" id="GO:0009279">
    <property type="term" value="C:cell outer membrane"/>
    <property type="evidence" value="ECO:0007669"/>
    <property type="project" value="TreeGrafter"/>
</dbReference>
<evidence type="ECO:0000259" key="3">
    <source>
        <dbReference type="Pfam" id="PF03968"/>
    </source>
</evidence>
<organism evidence="4 5">
    <name type="scientific">Veillonella criceti</name>
    <dbReference type="NCBI Taxonomy" id="103891"/>
    <lineage>
        <taxon>Bacteria</taxon>
        <taxon>Bacillati</taxon>
        <taxon>Bacillota</taxon>
        <taxon>Negativicutes</taxon>
        <taxon>Veillonellales</taxon>
        <taxon>Veillonellaceae</taxon>
        <taxon>Veillonella</taxon>
    </lineage>
</organism>
<evidence type="ECO:0000313" key="4">
    <source>
        <dbReference type="EMBL" id="SUP39634.1"/>
    </source>
</evidence>
<keyword evidence="1" id="KW-0472">Membrane</keyword>
<evidence type="ECO:0000256" key="1">
    <source>
        <dbReference type="ARBA" id="ARBA00023237"/>
    </source>
</evidence>
<sequence length="514" mass="58280">MVMKKARYALSAALVVMPLLSVEAADDKGLVYENTQDIAYDSDPVSMATMNESDGALIRVVRRGTPTPVVDNSQQPVKVDADSMYYSSATGNVVAVGKVDAVQGTQEIHSEKLLGNTKSQEYTTEGAFHFLENKGATKDLRGTNLVYNSGTNAMSAPDVIGYVEPYYVKADKVEYDGQQGLITKGWLTTKHAMAYKGVPDYRIEGSTIEVYPGDKAIIRDAKLFIKNGKILSMPKYVVSLRSDRDGEFNVFSLIPRPTYNSDDGFGLKGNIEYPVGDSGELFLRYQWMTKEGFKPSFGYREYLPWGVATFGVSRESSSLNARTVWVEKRPEFSVYTNQYYIGKTPFTIRGGGNIGYWKEDYIKGSHAMFFGEVSHDAIKLSKNANLRFYGGYQRDYYGYNDSIRSMPYWGVTSDWRMNSRVTAFSSYRQNNMDMRRNSPYPFDATDIARNWVLGATIQLTRLDSFTISTQRDVQSGELRYVDYTWHRDMHSFEGWLTYQSKQKKWSYTVVAKDF</sequence>
<name>A0A380NGB9_9FIRM</name>
<dbReference type="EMBL" id="UHIO01000001">
    <property type="protein sequence ID" value="SUP39634.1"/>
    <property type="molecule type" value="Genomic_DNA"/>
</dbReference>